<dbReference type="OrthoDB" id="6759120at2"/>
<evidence type="ECO:0000256" key="4">
    <source>
        <dbReference type="SAM" id="SignalP"/>
    </source>
</evidence>
<dbReference type="PANTHER" id="PTHR34596">
    <property type="entry name" value="CHITOPORIN"/>
    <property type="match status" value="1"/>
</dbReference>
<reference evidence="5 6" key="1">
    <citation type="submission" date="2017-03" db="EMBL/GenBank/DDBJ databases">
        <authorList>
            <person name="Afonso C.L."/>
            <person name="Miller P.J."/>
            <person name="Scott M.A."/>
            <person name="Spackman E."/>
            <person name="Goraichik I."/>
            <person name="Dimitrov K.M."/>
            <person name="Suarez D.L."/>
            <person name="Swayne D.E."/>
        </authorList>
    </citation>
    <scope>NUCLEOTIDE SEQUENCE [LARGE SCALE GENOMIC DNA]</scope>
    <source>
        <strain evidence="5">SB41UT1</strain>
    </source>
</reference>
<dbReference type="EC" id="3.4.21.-" evidence="5"/>
<keyword evidence="5" id="KW-0378">Hydrolase</keyword>
<evidence type="ECO:0000256" key="2">
    <source>
        <dbReference type="ARBA" id="ARBA00022448"/>
    </source>
</evidence>
<dbReference type="Proteomes" id="UP000196573">
    <property type="component" value="Unassembled WGS sequence"/>
</dbReference>
<dbReference type="InterPro" id="IPR005318">
    <property type="entry name" value="OM_porin_bac"/>
</dbReference>
<accession>A0A1X7AF83</accession>
<dbReference type="Gene3D" id="2.40.160.10">
    <property type="entry name" value="Porin"/>
    <property type="match status" value="1"/>
</dbReference>
<proteinExistence type="inferred from homology"/>
<dbReference type="RefSeq" id="WP_087106788.1">
    <property type="nucleotide sequence ID" value="NZ_CBCSCN010000004.1"/>
</dbReference>
<evidence type="ECO:0000256" key="1">
    <source>
        <dbReference type="ARBA" id="ARBA00009075"/>
    </source>
</evidence>
<comment type="similarity">
    <text evidence="1">Belongs to the outer membrane porin (Opr) (TC 1.B.25) family.</text>
</comment>
<keyword evidence="6" id="KW-1185">Reference proteome</keyword>
<dbReference type="GO" id="GO:0016020">
    <property type="term" value="C:membrane"/>
    <property type="evidence" value="ECO:0007669"/>
    <property type="project" value="InterPro"/>
</dbReference>
<sequence>MKTLTKSALSAAILAAIASTSVQAEQFIDDSSMNIHLRNYYFDRDTKTGSAKSDNDKAWSQAIRADFSSGYFADIIGFDFSSYAALRLSESLGSNKTSNTGLFHVNNKGKGEGYGKNFGAVKVNLMGNGVLKYGRMILDTPLLNDSDSRSLPSTTEAFYADYSMSGVTVFAVHAKKGNGKTESGYENYEVNGKKKAVNTFGASYSMDGLNASATYGKQSDAVKAVYLDGSYKFDLDKMTSVTVGAQYGSNKAIGFVKETQIADGEKSSIDWYGLMAKLKLDKVTLMASMTDIGGGSNPGWSDAAVGWEAGDDDTGFNGYNSVMISDFNAANETSYQVRAGYDFADMVEGLSGYVRYINGSIDMKGQSDTDTSEYDIQFDYAVPSLEGLKLTLRHGKYEKDPAGASNTYTREDTRVLVTYDVTVF</sequence>
<keyword evidence="2" id="KW-0813">Transport</keyword>
<dbReference type="GO" id="GO:0015288">
    <property type="term" value="F:porin activity"/>
    <property type="evidence" value="ECO:0007669"/>
    <property type="project" value="TreeGrafter"/>
</dbReference>
<dbReference type="AlphaFoldDB" id="A0A1X7AF83"/>
<dbReference type="InterPro" id="IPR023614">
    <property type="entry name" value="Porin_dom_sf"/>
</dbReference>
<dbReference type="GO" id="GO:0016787">
    <property type="term" value="F:hydrolase activity"/>
    <property type="evidence" value="ECO:0007669"/>
    <property type="project" value="UniProtKB-KW"/>
</dbReference>
<gene>
    <name evidence="5" type="primary">oprD_1</name>
    <name evidence="5" type="ORF">EHSB41UT_00639</name>
</gene>
<evidence type="ECO:0000256" key="3">
    <source>
        <dbReference type="ARBA" id="ARBA00022729"/>
    </source>
</evidence>
<protein>
    <submittedName>
        <fullName evidence="5">Porin D</fullName>
        <ecNumber evidence="5">3.4.21.-</ecNumber>
    </submittedName>
</protein>
<feature type="signal peptide" evidence="4">
    <location>
        <begin position="1"/>
        <end position="24"/>
    </location>
</feature>
<dbReference type="EMBL" id="FWPT01000001">
    <property type="protein sequence ID" value="SMA36399.1"/>
    <property type="molecule type" value="Genomic_DNA"/>
</dbReference>
<dbReference type="PANTHER" id="PTHR34596:SF2">
    <property type="entry name" value="CHITOPORIN"/>
    <property type="match status" value="1"/>
</dbReference>
<organism evidence="5 6">
    <name type="scientific">Parendozoicomonas haliclonae</name>
    <dbReference type="NCBI Taxonomy" id="1960125"/>
    <lineage>
        <taxon>Bacteria</taxon>
        <taxon>Pseudomonadati</taxon>
        <taxon>Pseudomonadota</taxon>
        <taxon>Gammaproteobacteria</taxon>
        <taxon>Oceanospirillales</taxon>
        <taxon>Endozoicomonadaceae</taxon>
        <taxon>Parendozoicomonas</taxon>
    </lineage>
</organism>
<feature type="chain" id="PRO_5013390117" evidence="4">
    <location>
        <begin position="25"/>
        <end position="424"/>
    </location>
</feature>
<evidence type="ECO:0000313" key="5">
    <source>
        <dbReference type="EMBL" id="SMA36399.1"/>
    </source>
</evidence>
<name>A0A1X7AF83_9GAMM</name>
<dbReference type="Pfam" id="PF03573">
    <property type="entry name" value="OprD"/>
    <property type="match status" value="1"/>
</dbReference>
<keyword evidence="3 4" id="KW-0732">Signal</keyword>
<evidence type="ECO:0000313" key="6">
    <source>
        <dbReference type="Proteomes" id="UP000196573"/>
    </source>
</evidence>